<dbReference type="AlphaFoldDB" id="A0A1Y0CGA0"/>
<reference evidence="1 2" key="1">
    <citation type="submission" date="2017-04" db="EMBL/GenBank/DDBJ databases">
        <title>Whole Genome Sequence of 1,4-Dioxane Degrading Bacterium Mycobacterium dioxanotrophicus PH-06.</title>
        <authorList>
            <person name="He Y."/>
        </authorList>
    </citation>
    <scope>NUCLEOTIDE SEQUENCE [LARGE SCALE GENOMIC DNA]</scope>
    <source>
        <strain evidence="1 2">PH-06</strain>
        <plasmid evidence="1 2">unnamed2</plasmid>
    </source>
</reference>
<accession>A0A1Y0CGA0</accession>
<geneLocation type="plasmid" evidence="1 2">
    <name>unnamed2</name>
</geneLocation>
<dbReference type="KEGG" id="mdx:BTO20_37445"/>
<sequence length="136" mass="14872">MLVFAVGIRVGHDCQPLPESIVALHRSVAESDLAESPVTGAILIERRVLPWRPAGVTKHVSATSGFEYTVGYSVGGQHIPWGLSFSTDRSVIETELAHVRAAIAESRAEGPITALVLERQVNPWFEARPRPTRLPR</sequence>
<keyword evidence="2" id="KW-1185">Reference proteome</keyword>
<name>A0A1Y0CGA0_9MYCO</name>
<protein>
    <submittedName>
        <fullName evidence="1">Uncharacterized protein</fullName>
    </submittedName>
</protein>
<proteinExistence type="predicted"/>
<keyword evidence="1" id="KW-0614">Plasmid</keyword>
<dbReference type="OrthoDB" id="4625939at2"/>
<dbReference type="Proteomes" id="UP000195331">
    <property type="component" value="Plasmid unnamed2"/>
</dbReference>
<evidence type="ECO:0000313" key="2">
    <source>
        <dbReference type="Proteomes" id="UP000195331"/>
    </source>
</evidence>
<organism evidence="1 2">
    <name type="scientific">Mycobacterium dioxanotrophicus</name>
    <dbReference type="NCBI Taxonomy" id="482462"/>
    <lineage>
        <taxon>Bacteria</taxon>
        <taxon>Bacillati</taxon>
        <taxon>Actinomycetota</taxon>
        <taxon>Actinomycetes</taxon>
        <taxon>Mycobacteriales</taxon>
        <taxon>Mycobacteriaceae</taxon>
        <taxon>Mycobacterium</taxon>
    </lineage>
</organism>
<gene>
    <name evidence="1" type="ORF">BTO20_37445</name>
</gene>
<evidence type="ECO:0000313" key="1">
    <source>
        <dbReference type="EMBL" id="ART74313.1"/>
    </source>
</evidence>
<dbReference type="EMBL" id="CP020811">
    <property type="protein sequence ID" value="ART74313.1"/>
    <property type="molecule type" value="Genomic_DNA"/>
</dbReference>
<dbReference type="RefSeq" id="WP_087083529.1">
    <property type="nucleotide sequence ID" value="NZ_CP020811.1"/>
</dbReference>